<dbReference type="Proteomes" id="UP000238176">
    <property type="component" value="Unassembled WGS sequence"/>
</dbReference>
<protein>
    <recommendedName>
        <fullName evidence="4">DUF4190 domain-containing protein</fullName>
    </recommendedName>
</protein>
<dbReference type="EMBL" id="PVTJ01000010">
    <property type="protein sequence ID" value="PRY56266.1"/>
    <property type="molecule type" value="Genomic_DNA"/>
</dbReference>
<dbReference type="RefSeq" id="WP_106366158.1">
    <property type="nucleotide sequence ID" value="NZ_PVTJ01000010.1"/>
</dbReference>
<keyword evidence="1" id="KW-1133">Transmembrane helix</keyword>
<name>A0A2T0UE96_9ACTN</name>
<organism evidence="2 3">
    <name type="scientific">Glycomyces artemisiae</name>
    <dbReference type="NCBI Taxonomy" id="1076443"/>
    <lineage>
        <taxon>Bacteria</taxon>
        <taxon>Bacillati</taxon>
        <taxon>Actinomycetota</taxon>
        <taxon>Actinomycetes</taxon>
        <taxon>Glycomycetales</taxon>
        <taxon>Glycomycetaceae</taxon>
        <taxon>Glycomyces</taxon>
    </lineage>
</organism>
<evidence type="ECO:0000256" key="1">
    <source>
        <dbReference type="SAM" id="Phobius"/>
    </source>
</evidence>
<keyword evidence="1" id="KW-0472">Membrane</keyword>
<keyword evidence="3" id="KW-1185">Reference proteome</keyword>
<evidence type="ECO:0000313" key="3">
    <source>
        <dbReference type="Proteomes" id="UP000238176"/>
    </source>
</evidence>
<reference evidence="2 3" key="1">
    <citation type="submission" date="2018-03" db="EMBL/GenBank/DDBJ databases">
        <title>Genomic Encyclopedia of Type Strains, Phase III (KMG-III): the genomes of soil and plant-associated and newly described type strains.</title>
        <authorList>
            <person name="Whitman W."/>
        </authorList>
    </citation>
    <scope>NUCLEOTIDE SEQUENCE [LARGE SCALE GENOMIC DNA]</scope>
    <source>
        <strain evidence="2 3">CGMCC 4.7067</strain>
    </source>
</reference>
<feature type="transmembrane region" description="Helical" evidence="1">
    <location>
        <begin position="124"/>
        <end position="146"/>
    </location>
</feature>
<evidence type="ECO:0000313" key="2">
    <source>
        <dbReference type="EMBL" id="PRY56266.1"/>
    </source>
</evidence>
<feature type="transmembrane region" description="Helical" evidence="1">
    <location>
        <begin position="57"/>
        <end position="80"/>
    </location>
</feature>
<evidence type="ECO:0008006" key="4">
    <source>
        <dbReference type="Google" id="ProtNLM"/>
    </source>
</evidence>
<dbReference type="AlphaFoldDB" id="A0A2T0UE96"/>
<dbReference type="OrthoDB" id="5196071at2"/>
<keyword evidence="1" id="KW-0812">Transmembrane</keyword>
<sequence>MQPAHPGPPVHGYPQPYQQVPQFQPAAYYWPPVPAPVVIDGFQIVQPRLRPIPSGPAIGSLVAGIGAVLGALPGMLFAIVTPWAGVTFFMSSALFGIGALFLALHARKQIRGANGGISGKGVALTGLIIAIVALSFAAITALITTANFL</sequence>
<comment type="caution">
    <text evidence="2">The sequence shown here is derived from an EMBL/GenBank/DDBJ whole genome shotgun (WGS) entry which is preliminary data.</text>
</comment>
<feature type="transmembrane region" description="Helical" evidence="1">
    <location>
        <begin position="86"/>
        <end position="104"/>
    </location>
</feature>
<accession>A0A2T0UE96</accession>
<proteinExistence type="predicted"/>
<gene>
    <name evidence="2" type="ORF">B0I28_110149</name>
</gene>